<accession>A0A0Q0RWR7</accession>
<evidence type="ECO:0000256" key="1">
    <source>
        <dbReference type="ARBA" id="ARBA00006149"/>
    </source>
</evidence>
<dbReference type="GO" id="GO:0008276">
    <property type="term" value="F:protein methyltransferase activity"/>
    <property type="evidence" value="ECO:0007669"/>
    <property type="project" value="TreeGrafter"/>
</dbReference>
<keyword evidence="7" id="KW-1185">Reference proteome</keyword>
<dbReference type="GO" id="GO:0032259">
    <property type="term" value="P:methylation"/>
    <property type="evidence" value="ECO:0007669"/>
    <property type="project" value="UniProtKB-KW"/>
</dbReference>
<dbReference type="GO" id="GO:0035657">
    <property type="term" value="C:eRF1 methyltransferase complex"/>
    <property type="evidence" value="ECO:0007669"/>
    <property type="project" value="TreeGrafter"/>
</dbReference>
<dbReference type="SUPFAM" id="SSF53335">
    <property type="entry name" value="S-adenosyl-L-methionine-dependent methyltransferases"/>
    <property type="match status" value="1"/>
</dbReference>
<protein>
    <submittedName>
        <fullName evidence="6">Methyltransferase</fullName>
    </submittedName>
</protein>
<comment type="similarity">
    <text evidence="1">Belongs to the eukaryotic/archaeal PrmC-related family.</text>
</comment>
<evidence type="ECO:0000256" key="2">
    <source>
        <dbReference type="ARBA" id="ARBA00022603"/>
    </source>
</evidence>
<dbReference type="GO" id="GO:0003676">
    <property type="term" value="F:nucleic acid binding"/>
    <property type="evidence" value="ECO:0007669"/>
    <property type="project" value="InterPro"/>
</dbReference>
<dbReference type="InterPro" id="IPR007848">
    <property type="entry name" value="Small_mtfrase_dom"/>
</dbReference>
<comment type="caution">
    <text evidence="6">The sequence shown here is derived from an EMBL/GenBank/DDBJ whole genome shotgun (WGS) entry which is preliminary data.</text>
</comment>
<dbReference type="NCBIfam" id="NF011529">
    <property type="entry name" value="PRK14968.1-3"/>
    <property type="match status" value="1"/>
</dbReference>
<dbReference type="PROSITE" id="PS00092">
    <property type="entry name" value="N6_MTASE"/>
    <property type="match status" value="1"/>
</dbReference>
<feature type="domain" description="Methyltransferase small" evidence="5">
    <location>
        <begin position="26"/>
        <end position="151"/>
    </location>
</feature>
<evidence type="ECO:0000313" key="7">
    <source>
        <dbReference type="Proteomes" id="UP000050301"/>
    </source>
</evidence>
<dbReference type="EMBL" id="LKBH01000261">
    <property type="protein sequence ID" value="KQB34329.1"/>
    <property type="molecule type" value="Genomic_DNA"/>
</dbReference>
<evidence type="ECO:0000256" key="3">
    <source>
        <dbReference type="ARBA" id="ARBA00022679"/>
    </source>
</evidence>
<evidence type="ECO:0000313" key="6">
    <source>
        <dbReference type="EMBL" id="KQB34329.1"/>
    </source>
</evidence>
<dbReference type="Gene3D" id="3.40.50.150">
    <property type="entry name" value="Vaccinia Virus protein VP39"/>
    <property type="match status" value="1"/>
</dbReference>
<dbReference type="CDD" id="cd02440">
    <property type="entry name" value="AdoMet_MTases"/>
    <property type="match status" value="1"/>
</dbReference>
<dbReference type="Pfam" id="PF05175">
    <property type="entry name" value="MTS"/>
    <property type="match status" value="1"/>
</dbReference>
<keyword evidence="3 6" id="KW-0808">Transferase</keyword>
<gene>
    <name evidence="6" type="ORF">AOG55_00945</name>
</gene>
<keyword evidence="4" id="KW-0949">S-adenosyl-L-methionine</keyword>
<keyword evidence="2 6" id="KW-0489">Methyltransferase</keyword>
<dbReference type="PANTHER" id="PTHR45875:SF1">
    <property type="entry name" value="METHYLTRANSFERASE N6AMT1"/>
    <property type="match status" value="1"/>
</dbReference>
<dbReference type="Proteomes" id="UP000050301">
    <property type="component" value="Unassembled WGS sequence"/>
</dbReference>
<dbReference type="NCBIfam" id="TIGR00537">
    <property type="entry name" value="hemK_rel_arch"/>
    <property type="match status" value="1"/>
</dbReference>
<reference evidence="6 7" key="1">
    <citation type="submission" date="2015-09" db="EMBL/GenBank/DDBJ databases">
        <title>Heavy metals and arsenic resistance mechanisms in polyextremophilic archaea of the family Ferroplasmaceae.</title>
        <authorList>
            <person name="Bulaev A.G."/>
            <person name="Kanygina A.V."/>
        </authorList>
    </citation>
    <scope>NUCLEOTIDE SEQUENCE [LARGE SCALE GENOMIC DNA]</scope>
    <source>
        <strain evidence="6 7">BH2</strain>
    </source>
</reference>
<dbReference type="GO" id="GO:0008757">
    <property type="term" value="F:S-adenosylmethionine-dependent methyltransferase activity"/>
    <property type="evidence" value="ECO:0007669"/>
    <property type="project" value="TreeGrafter"/>
</dbReference>
<dbReference type="InterPro" id="IPR004557">
    <property type="entry name" value="PrmC-related"/>
</dbReference>
<dbReference type="PANTHER" id="PTHR45875">
    <property type="entry name" value="METHYLTRANSFERASE N6AMT1"/>
    <property type="match status" value="1"/>
</dbReference>
<name>A0A0Q0RWR7_9ARCH</name>
<dbReference type="InterPro" id="IPR052190">
    <property type="entry name" value="Euk-Arch_PrmC-MTase"/>
</dbReference>
<dbReference type="FunCoup" id="A0A0Q0RWR7">
    <property type="interactions" value="67"/>
</dbReference>
<evidence type="ECO:0000259" key="5">
    <source>
        <dbReference type="Pfam" id="PF05175"/>
    </source>
</evidence>
<evidence type="ECO:0000256" key="4">
    <source>
        <dbReference type="ARBA" id="ARBA00022691"/>
    </source>
</evidence>
<organism evidence="6 7">
    <name type="scientific">Acidiplasma cupricumulans</name>
    <dbReference type="NCBI Taxonomy" id="312540"/>
    <lineage>
        <taxon>Archaea</taxon>
        <taxon>Methanobacteriati</taxon>
        <taxon>Thermoplasmatota</taxon>
        <taxon>Thermoplasmata</taxon>
        <taxon>Thermoplasmatales</taxon>
        <taxon>Ferroplasmaceae</taxon>
        <taxon>Acidiplasma</taxon>
    </lineage>
</organism>
<dbReference type="InterPro" id="IPR029063">
    <property type="entry name" value="SAM-dependent_MTases_sf"/>
</dbReference>
<dbReference type="InterPro" id="IPR002052">
    <property type="entry name" value="DNA_methylase_N6_adenine_CS"/>
</dbReference>
<proteinExistence type="inferred from homology"/>
<dbReference type="AlphaFoldDB" id="A0A0Q0RWR7"/>
<sequence length="181" mass="20543">MLDMDYSDSVYRPAEDSYMVMDHANPGARMLEIGAGSGIISIYFASLGKIVTATDISEDAIKLIKHNAEKNNVRINVIESDLFENVNGKYNTIIFNPPYLPVEGESPQWSGGSDGFKVISRFLNDAWKYLEKHGNIYIVLSDLTDINLLIKNYNNRYNFKKIASMDFDFESIFLYELTVIS</sequence>
<dbReference type="InParanoid" id="A0A0Q0RWR7"/>